<proteinExistence type="predicted"/>
<keyword evidence="3" id="KW-1185">Reference proteome</keyword>
<reference evidence="2 3" key="1">
    <citation type="submission" date="2019-02" db="EMBL/GenBank/DDBJ databases">
        <title>Deep-cultivation of Planctomycetes and their phenomic and genomic characterization uncovers novel biology.</title>
        <authorList>
            <person name="Wiegand S."/>
            <person name="Jogler M."/>
            <person name="Boedeker C."/>
            <person name="Pinto D."/>
            <person name="Vollmers J."/>
            <person name="Rivas-Marin E."/>
            <person name="Kohn T."/>
            <person name="Peeters S.H."/>
            <person name="Heuer A."/>
            <person name="Rast P."/>
            <person name="Oberbeckmann S."/>
            <person name="Bunk B."/>
            <person name="Jeske O."/>
            <person name="Meyerdierks A."/>
            <person name="Storesund J.E."/>
            <person name="Kallscheuer N."/>
            <person name="Luecker S."/>
            <person name="Lage O.M."/>
            <person name="Pohl T."/>
            <person name="Merkel B.J."/>
            <person name="Hornburger P."/>
            <person name="Mueller R.-W."/>
            <person name="Bruemmer F."/>
            <person name="Labrenz M."/>
            <person name="Spormann A.M."/>
            <person name="Op Den Camp H."/>
            <person name="Overmann J."/>
            <person name="Amann R."/>
            <person name="Jetten M.S.M."/>
            <person name="Mascher T."/>
            <person name="Medema M.H."/>
            <person name="Devos D.P."/>
            <person name="Kaster A.-K."/>
            <person name="Ovreas L."/>
            <person name="Rohde M."/>
            <person name="Galperin M.Y."/>
            <person name="Jogler C."/>
        </authorList>
    </citation>
    <scope>NUCLEOTIDE SEQUENCE [LARGE SCALE GENOMIC DNA]</scope>
    <source>
        <strain evidence="2 3">Pla108</strain>
    </source>
</reference>
<feature type="signal peptide" evidence="1">
    <location>
        <begin position="1"/>
        <end position="29"/>
    </location>
</feature>
<feature type="chain" id="PRO_5023056366" description="Outer membrane protein beta-barrel domain-containing protein" evidence="1">
    <location>
        <begin position="30"/>
        <end position="333"/>
    </location>
</feature>
<organism evidence="2 3">
    <name type="scientific">Botrimarina colliarenosi</name>
    <dbReference type="NCBI Taxonomy" id="2528001"/>
    <lineage>
        <taxon>Bacteria</taxon>
        <taxon>Pseudomonadati</taxon>
        <taxon>Planctomycetota</taxon>
        <taxon>Planctomycetia</taxon>
        <taxon>Pirellulales</taxon>
        <taxon>Lacipirellulaceae</taxon>
        <taxon>Botrimarina</taxon>
    </lineage>
</organism>
<gene>
    <name evidence="2" type="ORF">Pla108_02730</name>
</gene>
<keyword evidence="1" id="KW-0732">Signal</keyword>
<evidence type="ECO:0008006" key="4">
    <source>
        <dbReference type="Google" id="ProtNLM"/>
    </source>
</evidence>
<evidence type="ECO:0000256" key="1">
    <source>
        <dbReference type="SAM" id="SignalP"/>
    </source>
</evidence>
<dbReference type="EMBL" id="SJPR01000001">
    <property type="protein sequence ID" value="TWT99336.1"/>
    <property type="molecule type" value="Genomic_DNA"/>
</dbReference>
<protein>
    <recommendedName>
        <fullName evidence="4">Outer membrane protein beta-barrel domain-containing protein</fullName>
    </recommendedName>
</protein>
<evidence type="ECO:0000313" key="3">
    <source>
        <dbReference type="Proteomes" id="UP000317421"/>
    </source>
</evidence>
<sequence length="333" mass="35956" precursor="true">MIPAATRRLAAAPCAVLSLLFATGGTAPADGSLAYPLESETVVAEDGMLILPPGAMQPSDPNAYLMADPPPVVVEQQLFANGLVVPAGYQCPTEGHCQTPCVACRQAQYVGWSLNVDLLVFEPYYADASSTLVHDDDATEGTLGLRLTFGHENSSGGGMEFRFSGTDFDELGILDSGAPNTLQPGEIQTFQFDFDLTQRIWIGDSSIVFGVGPRAASLMHRFGADPEVRANAGGLGLSATLYRPFWRSEKCQFAAIGFGRGSLMGGEIVNADDQLLADGTLSVLEAGFGLEMRRQWGRGDFVGRLLFESQWWESNLMQPIYFDGLSFRLGYQW</sequence>
<accession>A0A5C6AIW8</accession>
<comment type="caution">
    <text evidence="2">The sequence shown here is derived from an EMBL/GenBank/DDBJ whole genome shotgun (WGS) entry which is preliminary data.</text>
</comment>
<name>A0A5C6AIW8_9BACT</name>
<dbReference type="AlphaFoldDB" id="A0A5C6AIW8"/>
<evidence type="ECO:0000313" key="2">
    <source>
        <dbReference type="EMBL" id="TWT99336.1"/>
    </source>
</evidence>
<dbReference type="Proteomes" id="UP000317421">
    <property type="component" value="Unassembled WGS sequence"/>
</dbReference>